<reference evidence="1" key="1">
    <citation type="journal article" date="2021" name="Nat. Commun.">
        <title>Genetic determinants of endophytism in the Arabidopsis root mycobiome.</title>
        <authorList>
            <person name="Mesny F."/>
            <person name="Miyauchi S."/>
            <person name="Thiergart T."/>
            <person name="Pickel B."/>
            <person name="Atanasova L."/>
            <person name="Karlsson M."/>
            <person name="Huettel B."/>
            <person name="Barry K.W."/>
            <person name="Haridas S."/>
            <person name="Chen C."/>
            <person name="Bauer D."/>
            <person name="Andreopoulos W."/>
            <person name="Pangilinan J."/>
            <person name="LaButti K."/>
            <person name="Riley R."/>
            <person name="Lipzen A."/>
            <person name="Clum A."/>
            <person name="Drula E."/>
            <person name="Henrissat B."/>
            <person name="Kohler A."/>
            <person name="Grigoriev I.V."/>
            <person name="Martin F.M."/>
            <person name="Hacquard S."/>
        </authorList>
    </citation>
    <scope>NUCLEOTIDE SEQUENCE</scope>
    <source>
        <strain evidence="1">MPI-CAGE-CH-0230</strain>
    </source>
</reference>
<dbReference type="GeneID" id="70182513"/>
<sequence>MSLGDFLLMFLWPRTKPTDALRAATRTNAGEWQVSERRFRSIRRMKSERKSAPPSAGCEAGHEELARGVALFARVVPRVTGDGERRSLVLGPPWGCSAAAAKFGEMSRGARVLYSERMRNFSACRQGLRKVAVPAVAWRREALDSCRLKDELIEDASSCPAGETCGLVPPPGYGKSALRCYWPRGPRVWKSCVSSESVRALASLAWQEKKAEASTATLEVCRIGYPHGWTLYAMVRVQEQDDCTVLVRLEETLVDVHGRSCTIHPHEVTLAPPGSYGGGPGSGPENTPS</sequence>
<dbReference type="Proteomes" id="UP000756346">
    <property type="component" value="Unassembled WGS sequence"/>
</dbReference>
<dbReference type="EMBL" id="JAGTJQ010000002">
    <property type="protein sequence ID" value="KAH7038408.1"/>
    <property type="molecule type" value="Genomic_DNA"/>
</dbReference>
<dbReference type="RefSeq" id="XP_046017529.1">
    <property type="nucleotide sequence ID" value="XM_046152967.1"/>
</dbReference>
<proteinExistence type="predicted"/>
<dbReference type="AlphaFoldDB" id="A0A9P8YI68"/>
<evidence type="ECO:0000313" key="2">
    <source>
        <dbReference type="Proteomes" id="UP000756346"/>
    </source>
</evidence>
<keyword evidence="2" id="KW-1185">Reference proteome</keyword>
<organism evidence="1 2">
    <name type="scientific">Microdochium trichocladiopsis</name>
    <dbReference type="NCBI Taxonomy" id="1682393"/>
    <lineage>
        <taxon>Eukaryota</taxon>
        <taxon>Fungi</taxon>
        <taxon>Dikarya</taxon>
        <taxon>Ascomycota</taxon>
        <taxon>Pezizomycotina</taxon>
        <taxon>Sordariomycetes</taxon>
        <taxon>Xylariomycetidae</taxon>
        <taxon>Xylariales</taxon>
        <taxon>Microdochiaceae</taxon>
        <taxon>Microdochium</taxon>
    </lineage>
</organism>
<gene>
    <name evidence="1" type="ORF">B0I36DRAFT_316161</name>
</gene>
<evidence type="ECO:0000313" key="1">
    <source>
        <dbReference type="EMBL" id="KAH7038408.1"/>
    </source>
</evidence>
<name>A0A9P8YI68_9PEZI</name>
<accession>A0A9P8YI68</accession>
<protein>
    <submittedName>
        <fullName evidence="1">Uncharacterized protein</fullName>
    </submittedName>
</protein>
<comment type="caution">
    <text evidence="1">The sequence shown here is derived from an EMBL/GenBank/DDBJ whole genome shotgun (WGS) entry which is preliminary data.</text>
</comment>